<feature type="non-terminal residue" evidence="2">
    <location>
        <position position="1"/>
    </location>
</feature>
<keyword evidence="1" id="KW-0812">Transmembrane</keyword>
<gene>
    <name evidence="2" type="ORF">JBS370_LOCUS36205</name>
</gene>
<organism evidence="2 3">
    <name type="scientific">Rotaria sordida</name>
    <dbReference type="NCBI Taxonomy" id="392033"/>
    <lineage>
        <taxon>Eukaryota</taxon>
        <taxon>Metazoa</taxon>
        <taxon>Spiralia</taxon>
        <taxon>Gnathifera</taxon>
        <taxon>Rotifera</taxon>
        <taxon>Eurotatoria</taxon>
        <taxon>Bdelloidea</taxon>
        <taxon>Philodinida</taxon>
        <taxon>Philodinidae</taxon>
        <taxon>Rotaria</taxon>
    </lineage>
</organism>
<dbReference type="AlphaFoldDB" id="A0A820B2P4"/>
<keyword evidence="1" id="KW-1133">Transmembrane helix</keyword>
<reference evidence="2" key="1">
    <citation type="submission" date="2021-02" db="EMBL/GenBank/DDBJ databases">
        <authorList>
            <person name="Nowell W R."/>
        </authorList>
    </citation>
    <scope>NUCLEOTIDE SEQUENCE</scope>
</reference>
<evidence type="ECO:0000313" key="2">
    <source>
        <dbReference type="EMBL" id="CAF4194584.1"/>
    </source>
</evidence>
<dbReference type="Proteomes" id="UP000663836">
    <property type="component" value="Unassembled WGS sequence"/>
</dbReference>
<feature type="transmembrane region" description="Helical" evidence="1">
    <location>
        <begin position="61"/>
        <end position="77"/>
    </location>
</feature>
<evidence type="ECO:0000256" key="1">
    <source>
        <dbReference type="SAM" id="Phobius"/>
    </source>
</evidence>
<protein>
    <submittedName>
        <fullName evidence="2">Uncharacterized protein</fullName>
    </submittedName>
</protein>
<proteinExistence type="predicted"/>
<dbReference type="EMBL" id="CAJOBD010013855">
    <property type="protein sequence ID" value="CAF4194584.1"/>
    <property type="molecule type" value="Genomic_DNA"/>
</dbReference>
<keyword evidence="1" id="KW-0472">Membrane</keyword>
<accession>A0A820B2P4</accession>
<evidence type="ECO:0000313" key="3">
    <source>
        <dbReference type="Proteomes" id="UP000663836"/>
    </source>
</evidence>
<sequence length="94" mass="10980">FLSFMNRTLVSPQKRFDDIFRNQGVSCEPFVPFIGQLIEIRRAAAKDASMNYRMQLVQKHGYVYVFCFGSLLRLMVMEPDMLVDVFARTHAQKL</sequence>
<comment type="caution">
    <text evidence="2">The sequence shown here is derived from an EMBL/GenBank/DDBJ whole genome shotgun (WGS) entry which is preliminary data.</text>
</comment>
<name>A0A820B2P4_9BILA</name>